<keyword evidence="7 10" id="KW-0472">Membrane</keyword>
<dbReference type="RefSeq" id="WP_006308324.1">
    <property type="nucleotide sequence ID" value="NZ_JH601133.1"/>
</dbReference>
<dbReference type="SUPFAM" id="SSF54523">
    <property type="entry name" value="Pili subunits"/>
    <property type="match status" value="1"/>
</dbReference>
<dbReference type="InterPro" id="IPR012902">
    <property type="entry name" value="N_methyl_site"/>
</dbReference>
<keyword evidence="6 10" id="KW-1133">Transmembrane helix</keyword>
<keyword evidence="5 10" id="KW-0812">Transmembrane</keyword>
<evidence type="ECO:0000256" key="4">
    <source>
        <dbReference type="ARBA" id="ARBA00022481"/>
    </source>
</evidence>
<keyword evidence="4" id="KW-0488">Methylation</keyword>
<dbReference type="Gene3D" id="3.30.700.10">
    <property type="entry name" value="Glycoprotein, Type 4 Pilin"/>
    <property type="match status" value="1"/>
</dbReference>
<feature type="transmembrane region" description="Helical" evidence="10">
    <location>
        <begin position="20"/>
        <end position="41"/>
    </location>
</feature>
<dbReference type="PATRIC" id="fig|883113.3.peg.380"/>
<evidence type="ECO:0000256" key="7">
    <source>
        <dbReference type="ARBA" id="ARBA00023136"/>
    </source>
</evidence>
<dbReference type="InterPro" id="IPR045584">
    <property type="entry name" value="Pilin-like"/>
</dbReference>
<dbReference type="OrthoDB" id="2139757at2"/>
<dbReference type="AlphaFoldDB" id="H3NHU8"/>
<comment type="caution">
    <text evidence="11">The sequence shown here is derived from an EMBL/GenBank/DDBJ whole genome shotgun (WGS) entry which is preliminary data.</text>
</comment>
<dbReference type="NCBIfam" id="TIGR02532">
    <property type="entry name" value="IV_pilin_GFxxxE"/>
    <property type="match status" value="1"/>
</dbReference>
<comment type="subcellular location">
    <subcellularLocation>
        <location evidence="1">Cell membrane</location>
        <topology evidence="1">Single-pass membrane protein</topology>
    </subcellularLocation>
    <subcellularLocation>
        <location evidence="2">Cell surface</location>
    </subcellularLocation>
</comment>
<dbReference type="HOGENOM" id="CLU_091705_9_2_9"/>
<dbReference type="GO" id="GO:0030420">
    <property type="term" value="P:establishment of competence for transformation"/>
    <property type="evidence" value="ECO:0007669"/>
    <property type="project" value="UniProtKB-KW"/>
</dbReference>
<organism evidence="11 12">
    <name type="scientific">Facklamia languida CCUG 37842</name>
    <dbReference type="NCBI Taxonomy" id="883113"/>
    <lineage>
        <taxon>Bacteria</taxon>
        <taxon>Bacillati</taxon>
        <taxon>Bacillota</taxon>
        <taxon>Bacilli</taxon>
        <taxon>Lactobacillales</taxon>
        <taxon>Aerococcaceae</taxon>
        <taxon>Facklamia</taxon>
    </lineage>
</organism>
<dbReference type="EMBL" id="AGEG01000003">
    <property type="protein sequence ID" value="EHR37747.1"/>
    <property type="molecule type" value="Genomic_DNA"/>
</dbReference>
<dbReference type="eggNOG" id="COG4537">
    <property type="taxonomic scope" value="Bacteria"/>
</dbReference>
<keyword evidence="8" id="KW-0178">Competence</keyword>
<accession>H3NHU8</accession>
<dbReference type="GO" id="GO:0005886">
    <property type="term" value="C:plasma membrane"/>
    <property type="evidence" value="ECO:0007669"/>
    <property type="project" value="UniProtKB-SubCell"/>
</dbReference>
<evidence type="ECO:0000256" key="5">
    <source>
        <dbReference type="ARBA" id="ARBA00022692"/>
    </source>
</evidence>
<dbReference type="Proteomes" id="UP000006190">
    <property type="component" value="Unassembled WGS sequence"/>
</dbReference>
<evidence type="ECO:0000256" key="10">
    <source>
        <dbReference type="SAM" id="Phobius"/>
    </source>
</evidence>
<evidence type="ECO:0000256" key="2">
    <source>
        <dbReference type="ARBA" id="ARBA00004241"/>
    </source>
</evidence>
<evidence type="ECO:0000256" key="8">
    <source>
        <dbReference type="ARBA" id="ARBA00023287"/>
    </source>
</evidence>
<name>H3NHU8_9LACT</name>
<comment type="similarity">
    <text evidence="9">Belongs to the ComGC family.</text>
</comment>
<dbReference type="NCBIfam" id="NF040999">
    <property type="entry name" value="pilin_ComGC"/>
    <property type="match status" value="1"/>
</dbReference>
<evidence type="ECO:0000256" key="1">
    <source>
        <dbReference type="ARBA" id="ARBA00004162"/>
    </source>
</evidence>
<evidence type="ECO:0000313" key="12">
    <source>
        <dbReference type="Proteomes" id="UP000006190"/>
    </source>
</evidence>
<evidence type="ECO:0000313" key="11">
    <source>
        <dbReference type="EMBL" id="EHR37747.1"/>
    </source>
</evidence>
<proteinExistence type="inferred from homology"/>
<evidence type="ECO:0000256" key="3">
    <source>
        <dbReference type="ARBA" id="ARBA00022475"/>
    </source>
</evidence>
<protein>
    <submittedName>
        <fullName evidence="11">Prepilin-type N-terminal cleavage/methylation domain-containing protein</fullName>
    </submittedName>
</protein>
<evidence type="ECO:0000256" key="9">
    <source>
        <dbReference type="ARBA" id="ARBA00043982"/>
    </source>
</evidence>
<keyword evidence="12" id="KW-1185">Reference proteome</keyword>
<dbReference type="InterPro" id="IPR016940">
    <property type="entry name" value="ComGC"/>
</dbReference>
<evidence type="ECO:0000256" key="6">
    <source>
        <dbReference type="ARBA" id="ARBA00022989"/>
    </source>
</evidence>
<keyword evidence="3" id="KW-1003">Cell membrane</keyword>
<gene>
    <name evidence="11" type="ORF">HMPREF9708_00376</name>
</gene>
<reference evidence="11 12" key="1">
    <citation type="submission" date="2012-01" db="EMBL/GenBank/DDBJ databases">
        <title>The Genome Sequence of Facklamia languida CCUG 37842.</title>
        <authorList>
            <consortium name="The Broad Institute Genome Sequencing Platform"/>
            <person name="Earl A."/>
            <person name="Ward D."/>
            <person name="Feldgarden M."/>
            <person name="Gevers D."/>
            <person name="Huys G."/>
            <person name="Young S.K."/>
            <person name="Zeng Q."/>
            <person name="Gargeya S."/>
            <person name="Fitzgerald M."/>
            <person name="Haas B."/>
            <person name="Abouelleil A."/>
            <person name="Alvarado L."/>
            <person name="Arachchi H.M."/>
            <person name="Berlin A."/>
            <person name="Chapman S.B."/>
            <person name="Gearin G."/>
            <person name="Goldberg J."/>
            <person name="Griggs A."/>
            <person name="Gujja S."/>
            <person name="Hansen M."/>
            <person name="Heiman D."/>
            <person name="Howarth C."/>
            <person name="Larimer J."/>
            <person name="Lui A."/>
            <person name="MacDonald P.J.P."/>
            <person name="McCowen C."/>
            <person name="Montmayeur A."/>
            <person name="Murphy C."/>
            <person name="Neiman D."/>
            <person name="Pearson M."/>
            <person name="Priest M."/>
            <person name="Roberts A."/>
            <person name="Saif S."/>
            <person name="Shea T."/>
            <person name="Sisk P."/>
            <person name="Stolte C."/>
            <person name="Sykes S."/>
            <person name="Wortman J."/>
            <person name="Nusbaum C."/>
            <person name="Birren B."/>
        </authorList>
    </citation>
    <scope>NUCLEOTIDE SEQUENCE [LARGE SCALE GENOMIC DNA]</scope>
    <source>
        <strain evidence="11 12">CCUG 37842</strain>
    </source>
</reference>
<dbReference type="STRING" id="883113.HMPREF9708_00376"/>
<dbReference type="GO" id="GO:0009986">
    <property type="term" value="C:cell surface"/>
    <property type="evidence" value="ECO:0007669"/>
    <property type="project" value="UniProtKB-SubCell"/>
</dbReference>
<sequence length="114" mass="12588">MKNKLKQLKEAIKGSRFKEAFTMIEMLIVLGIVALLMVIIIPNISGQKQRIDKQANENITEIVSTQANAYYLVEGSGQAVTLEILVAEGYLTEKQAKEAETRIGDQLPSLLANP</sequence>